<evidence type="ECO:0000256" key="1">
    <source>
        <dbReference type="SAM" id="Phobius"/>
    </source>
</evidence>
<evidence type="ECO:0000313" key="2">
    <source>
        <dbReference type="EMBL" id="MBR7629649.1"/>
    </source>
</evidence>
<feature type="transmembrane region" description="Helical" evidence="1">
    <location>
        <begin position="133"/>
        <end position="159"/>
    </location>
</feature>
<dbReference type="Proteomes" id="UP000675653">
    <property type="component" value="Unassembled WGS sequence"/>
</dbReference>
<protein>
    <submittedName>
        <fullName evidence="2">Uncharacterized protein</fullName>
    </submittedName>
</protein>
<keyword evidence="1" id="KW-0472">Membrane</keyword>
<keyword evidence="1" id="KW-1133">Transmembrane helix</keyword>
<organism evidence="2 3">
    <name type="scientific">Aeromonas popoffii</name>
    <dbReference type="NCBI Taxonomy" id="70856"/>
    <lineage>
        <taxon>Bacteria</taxon>
        <taxon>Pseudomonadati</taxon>
        <taxon>Pseudomonadota</taxon>
        <taxon>Gammaproteobacteria</taxon>
        <taxon>Aeromonadales</taxon>
        <taxon>Aeromonadaceae</taxon>
        <taxon>Aeromonas</taxon>
    </lineage>
</organism>
<dbReference type="RefSeq" id="WP_212513669.1">
    <property type="nucleotide sequence ID" value="NZ_CAWQDX010000051.1"/>
</dbReference>
<comment type="caution">
    <text evidence="2">The sequence shown here is derived from an EMBL/GenBank/DDBJ whole genome shotgun (WGS) entry which is preliminary data.</text>
</comment>
<dbReference type="EMBL" id="JAGRZL010000029">
    <property type="protein sequence ID" value="MBR7629649.1"/>
    <property type="molecule type" value="Genomic_DNA"/>
</dbReference>
<accession>A0ABS5GR72</accession>
<gene>
    <name evidence="2" type="ORF">KAT72_11580</name>
</gene>
<feature type="transmembrane region" description="Helical" evidence="1">
    <location>
        <begin position="38"/>
        <end position="56"/>
    </location>
</feature>
<keyword evidence="1" id="KW-0812">Transmembrane</keyword>
<reference evidence="2 3" key="1">
    <citation type="submission" date="2021-04" db="EMBL/GenBank/DDBJ databases">
        <title>Draft Genome of Aeromonas popoffii ID682, isolated from a natural water source in Idaho.</title>
        <authorList>
            <person name="Testerman T."/>
            <person name="Graf J."/>
        </authorList>
    </citation>
    <scope>NUCLEOTIDE SEQUENCE [LARGE SCALE GENOMIC DNA]</scope>
    <source>
        <strain evidence="2 3">ID682</strain>
    </source>
</reference>
<feature type="transmembrane region" description="Helical" evidence="1">
    <location>
        <begin position="13"/>
        <end position="31"/>
    </location>
</feature>
<name>A0ABS5GR72_9GAMM</name>
<proteinExistence type="predicted"/>
<evidence type="ECO:0000313" key="3">
    <source>
        <dbReference type="Proteomes" id="UP000675653"/>
    </source>
</evidence>
<keyword evidence="3" id="KW-1185">Reference proteome</keyword>
<sequence>MVGSFLSELYIDIWSWEMWRFIAILTVGLWGMLKGRTACLLIVVAAFFMFLSRTNITWDFTFFKRSEFTYIAKTEGVCADVKENKSHGTETKAQNTNTSYWNSGDDNDVLRLESNYESCVDNWVSNNSDVNQIYFLTFIFNIIGELIQAMAFLTIIAMLREREVKCIKDVVSWYRMR</sequence>